<dbReference type="Gene3D" id="6.10.250.190">
    <property type="match status" value="9"/>
</dbReference>
<accession>A0A9J6RD83</accession>
<dbReference type="RefSeq" id="WP_268780445.1">
    <property type="nucleotide sequence ID" value="NZ_JAPRAT010000020.1"/>
</dbReference>
<dbReference type="Pfam" id="PF08239">
    <property type="entry name" value="SH3_3"/>
    <property type="match status" value="1"/>
</dbReference>
<protein>
    <submittedName>
        <fullName evidence="3">Glucosaminidase domain-containing protein</fullName>
    </submittedName>
</protein>
<feature type="domain" description="SH3b" evidence="2">
    <location>
        <begin position="926"/>
        <end position="997"/>
    </location>
</feature>
<evidence type="ECO:0000313" key="3">
    <source>
        <dbReference type="EMBL" id="MCZ0703682.1"/>
    </source>
</evidence>
<gene>
    <name evidence="3" type="ORF">OWO01_10665</name>
</gene>
<organism evidence="3 4">
    <name type="scientific">Natronobacillus azotifigens</name>
    <dbReference type="NCBI Taxonomy" id="472978"/>
    <lineage>
        <taxon>Bacteria</taxon>
        <taxon>Bacillati</taxon>
        <taxon>Bacillota</taxon>
        <taxon>Bacilli</taxon>
        <taxon>Bacillales</taxon>
        <taxon>Bacillaceae</taxon>
        <taxon>Natronobacillus</taxon>
    </lineage>
</organism>
<evidence type="ECO:0000259" key="2">
    <source>
        <dbReference type="PROSITE" id="PS51781"/>
    </source>
</evidence>
<dbReference type="PROSITE" id="PS51781">
    <property type="entry name" value="SH3B"/>
    <property type="match status" value="1"/>
</dbReference>
<dbReference type="SMART" id="SM00287">
    <property type="entry name" value="SH3b"/>
    <property type="match status" value="1"/>
</dbReference>
<keyword evidence="4" id="KW-1185">Reference proteome</keyword>
<dbReference type="InterPro" id="IPR003646">
    <property type="entry name" value="SH3-like_bac-type"/>
</dbReference>
<dbReference type="AlphaFoldDB" id="A0A9J6RD83"/>
<keyword evidence="1" id="KW-1133">Transmembrane helix</keyword>
<sequence>MKLVTKKLNIILIVFCSIGIIFSSNLFVVAAANSYSETVNVFLYNASSHPNSSDRLNHFVEGVSRFPNDERFVNGINSSASSLLSWAKSQHEAGNFSTAINRYELILSAPELEQLLRDETEVRLNYAQRRERTPSAESFYESARQTHNSSDKLIILYEGHLLHPNSNKIESYINDSAKSLLNWVKGEHQGGNFDVALERYELILSSPILDDRIRLETKKRLKLAETKKVIPSANTLYNQATKPSNSSDRLALFAQAYALYPSNKDLQTGINESAKSLFDWARKQDYQTAINRYNLILSYPGVNRNLVNEVRNRLRESFFQMALKHSNSSDRIAVFNHALETFPNDSGFTESLNEASKSLLNWAGTQHLKEDYHTAADRYALIMSNSSVSSRIKQEAKYKYDFAKKNRRTPEMYYDYATNLSTSSERIFAFEEGFELYGNSSLITKGMNESALSLFNWATKQQENGEYHTAANRYELIRSSTGVNEKLQSEIIPLYKEALLEIARKQNKPDEKLTTYITGYNLDPKDSRFSNRINSSARSLLTLAINEYNNDHNKATESYRLILSAPTLNNDIKREVEARLKYAEKNESIPTANTLHTQATKQSDSSSRLAAYVEGHVLYPADSRFKDGINDSAQSLLNWASGKHEEGDYETAIIRYNRILNAPVLDNELRTETEFKLMLAMNSKVFSSLDNILSVAKSQPNSSDRLTIYTEGNKLFPNNEEISTGIVDAAKSLLNWASGQHRENRYDVAIDRYQLILSAPQLDNSIKKETEIKLQYALNNTVFPSVTEYRNRANRETSSSKKLEIFTEAYSVYRNNNLIQKGLEDSARSLLEWSKSQHNKGDFTTAIDRYTTLINNPYLSDAIKNQADFYLDSAKSGSTLPTQQITNYNLTLNEMMKIQMGLNPPPQTDRYRSSPVYVRTSDLQFSVSGSITGSGVNVRTAPNTTQNNVAYTLNNGTAFEFIKEVSGTSVSGNTVWYEIRYRNQTLYVHSSLASKSGNVASTVRATNAYESRNTSSHVFYRLSNDTQVTVVDKGNTWTQISGRVWRNAKESDVMTYLNPDTQDLFQHLVLSSSSNVPSGQIDRVLEGKGVLHGQGQAFIDAGREHRVNEIYLISHALLETGHGRSSLADGSIRVGKNSDGNPVVVTSSNQNSLTDIQPVYNMFGIGAADSDPHRLGAIRAYREGWNTPEKAIVGGAKFIGERYIHNRYQQDTLYKMRWNPINPGYPQYATDMGWAAKQVSTIKNMYDMLENPTILFDLPSFK</sequence>
<dbReference type="Gene3D" id="1.10.530.10">
    <property type="match status" value="1"/>
</dbReference>
<dbReference type="InterPro" id="IPR002901">
    <property type="entry name" value="MGlyc_endo_b_GlcNAc-like_dom"/>
</dbReference>
<name>A0A9J6RD83_9BACI</name>
<proteinExistence type="predicted"/>
<dbReference type="Gene3D" id="2.30.30.40">
    <property type="entry name" value="SH3 Domains"/>
    <property type="match status" value="1"/>
</dbReference>
<dbReference type="EMBL" id="JAPRAT010000020">
    <property type="protein sequence ID" value="MCZ0703682.1"/>
    <property type="molecule type" value="Genomic_DNA"/>
</dbReference>
<reference evidence="3" key="1">
    <citation type="submission" date="2022-11" db="EMBL/GenBank/DDBJ databases">
        <title>WGS of Natronobacillus azotifigens 24KS-1, an anaerobic diazotrophic haloalkaliphile from soda-rich habitats.</title>
        <authorList>
            <person name="Sorokin D.Y."/>
            <person name="Merkel A.Y."/>
        </authorList>
    </citation>
    <scope>NUCLEOTIDE SEQUENCE</scope>
    <source>
        <strain evidence="3">24KS-1</strain>
    </source>
</reference>
<feature type="transmembrane region" description="Helical" evidence="1">
    <location>
        <begin position="12"/>
        <end position="32"/>
    </location>
</feature>
<dbReference type="Proteomes" id="UP001084197">
    <property type="component" value="Unassembled WGS sequence"/>
</dbReference>
<dbReference type="Pfam" id="PF01832">
    <property type="entry name" value="Glucosaminidase"/>
    <property type="match status" value="1"/>
</dbReference>
<dbReference type="GO" id="GO:0004040">
    <property type="term" value="F:amidase activity"/>
    <property type="evidence" value="ECO:0007669"/>
    <property type="project" value="InterPro"/>
</dbReference>
<dbReference type="SMART" id="SM00047">
    <property type="entry name" value="LYZ2"/>
    <property type="match status" value="1"/>
</dbReference>
<evidence type="ECO:0000313" key="4">
    <source>
        <dbReference type="Proteomes" id="UP001084197"/>
    </source>
</evidence>
<keyword evidence="1" id="KW-0472">Membrane</keyword>
<comment type="caution">
    <text evidence="3">The sequence shown here is derived from an EMBL/GenBank/DDBJ whole genome shotgun (WGS) entry which is preliminary data.</text>
</comment>
<keyword evidence="1" id="KW-0812">Transmembrane</keyword>
<evidence type="ECO:0000256" key="1">
    <source>
        <dbReference type="SAM" id="Phobius"/>
    </source>
</evidence>